<feature type="compositionally biased region" description="Low complexity" evidence="1">
    <location>
        <begin position="22"/>
        <end position="33"/>
    </location>
</feature>
<reference evidence="2" key="1">
    <citation type="journal article" date="2021" name="IMA Fungus">
        <title>Genomic characterization of three marine fungi, including Emericellopsis atlantica sp. nov. with signatures of a generalist lifestyle and marine biomass degradation.</title>
        <authorList>
            <person name="Hagestad O.C."/>
            <person name="Hou L."/>
            <person name="Andersen J.H."/>
            <person name="Hansen E.H."/>
            <person name="Altermark B."/>
            <person name="Li C."/>
            <person name="Kuhnert E."/>
            <person name="Cox R.J."/>
            <person name="Crous P.W."/>
            <person name="Spatafora J.W."/>
            <person name="Lail K."/>
            <person name="Amirebrahimi M."/>
            <person name="Lipzen A."/>
            <person name="Pangilinan J."/>
            <person name="Andreopoulos W."/>
            <person name="Hayes R.D."/>
            <person name="Ng V."/>
            <person name="Grigoriev I.V."/>
            <person name="Jackson S.A."/>
            <person name="Sutton T.D.S."/>
            <person name="Dobson A.D.W."/>
            <person name="Rama T."/>
        </authorList>
    </citation>
    <scope>NUCLEOTIDE SEQUENCE</scope>
    <source>
        <strain evidence="2">TRa018bII</strain>
    </source>
</reference>
<gene>
    <name evidence="2" type="ORF">BJ875DRAFT_230401</name>
</gene>
<dbReference type="OrthoDB" id="167398at2759"/>
<keyword evidence="3" id="KW-1185">Reference proteome</keyword>
<dbReference type="InterPro" id="IPR039261">
    <property type="entry name" value="FNR_nucleotide-bd"/>
</dbReference>
<evidence type="ECO:0000313" key="3">
    <source>
        <dbReference type="Proteomes" id="UP000824998"/>
    </source>
</evidence>
<evidence type="ECO:0000256" key="1">
    <source>
        <dbReference type="SAM" id="MobiDB-lite"/>
    </source>
</evidence>
<proteinExistence type="predicted"/>
<sequence length="132" mass="15132">MVGEDEIKVCAEGPFGAPAPSRTRVNDTVNNNTSEKPVKETSKARPRRRVDFHWIVKDWNCLLWVSNLLSHISKSAMVHTNDEVPHFGVRLQPHVTQKRKDISTHIYRYLLELHRTDEHPDEIRGLGASSDI</sequence>
<feature type="region of interest" description="Disordered" evidence="1">
    <location>
        <begin position="12"/>
        <end position="44"/>
    </location>
</feature>
<dbReference type="Gene3D" id="3.40.50.80">
    <property type="entry name" value="Nucleotide-binding domain of ferredoxin-NADP reductase (FNR) module"/>
    <property type="match status" value="1"/>
</dbReference>
<dbReference type="Proteomes" id="UP000824998">
    <property type="component" value="Unassembled WGS sequence"/>
</dbReference>
<organism evidence="2 3">
    <name type="scientific">Amylocarpus encephaloides</name>
    <dbReference type="NCBI Taxonomy" id="45428"/>
    <lineage>
        <taxon>Eukaryota</taxon>
        <taxon>Fungi</taxon>
        <taxon>Dikarya</taxon>
        <taxon>Ascomycota</taxon>
        <taxon>Pezizomycotina</taxon>
        <taxon>Leotiomycetes</taxon>
        <taxon>Helotiales</taxon>
        <taxon>Helotiales incertae sedis</taxon>
        <taxon>Amylocarpus</taxon>
    </lineage>
</organism>
<protein>
    <submittedName>
        <fullName evidence="2">Uncharacterized protein</fullName>
    </submittedName>
</protein>
<dbReference type="AlphaFoldDB" id="A0A9P8C748"/>
<accession>A0A9P8C748</accession>
<comment type="caution">
    <text evidence="2">The sequence shown here is derived from an EMBL/GenBank/DDBJ whole genome shotgun (WGS) entry which is preliminary data.</text>
</comment>
<name>A0A9P8C748_9HELO</name>
<evidence type="ECO:0000313" key="2">
    <source>
        <dbReference type="EMBL" id="KAG9236398.1"/>
    </source>
</evidence>
<dbReference type="EMBL" id="MU251408">
    <property type="protein sequence ID" value="KAG9236398.1"/>
    <property type="molecule type" value="Genomic_DNA"/>
</dbReference>